<dbReference type="GO" id="GO:0042742">
    <property type="term" value="P:defense response to bacterium"/>
    <property type="evidence" value="ECO:0007669"/>
    <property type="project" value="UniProtKB-ARBA"/>
</dbReference>
<dbReference type="InterPro" id="IPR041118">
    <property type="entry name" value="Rx_N"/>
</dbReference>
<protein>
    <recommendedName>
        <fullName evidence="13">NB-ARC domain-containing protein</fullName>
    </recommendedName>
</protein>
<keyword evidence="6" id="KW-0175">Coiled coil</keyword>
<dbReference type="GO" id="GO:0009626">
    <property type="term" value="P:plant-type hypersensitive response"/>
    <property type="evidence" value="ECO:0007669"/>
    <property type="project" value="UniProtKB-ARBA"/>
</dbReference>
<sequence>MGTVLDALAMKILSNLGDLIQDEVVMTLRVKKDIKMLKNNLEHFCAVREDAEALAMGNTVTESWWKEMRDVMFDVDDVIDLFMVHSKNPSQLPRLSYTEIDLLKQAIRMAGGSYDVWKSDVWNELLQTPFETGLNALILVTTRNRNILEQMHARYTHKVNKMNSTDGLELLMKRSFRPDEQTNDGFWDVGRQIVQNCDGLPLAIKVIAGVLSAKRTIVEWESIRDSEWFTHGLPEDVTGPLYLSYRHLPPQLKQCFIWCALLPPNFEIKRDSVAYWWVAEGFVRKEHNYAVYQIAEDYYHELIRRNLLQPKPEYVDKGISTMHDLLRSLGQHLTSDHSLFMDAESKEILPKLRRLGISGAVQNIPAIEKQKFMRSLLIYNNKNFKSLNEYTFRNIEHIRVLFLSGTGILSIPQSIGNLVLLRLLDLSFTDISILPESIGNLISLEYLSLLGCHKLNSLPSTLMRLSNISFLQLDQTAIDHVPKGIEKFQKLYNLRGVFESGTGFKLGELQELGLRCTIGMSRTRCQTNDVGRIQQVYEMLVPSPSLVYIFLIGFPGVMFPEWLRSEPEQKLPNLAHMHLDECISCSQLPPAGQMPELQVLQIRAADAIVTIGAEILGKGVISASAFFPKLELLHIIDMRNLEYWSLNMGNLFENMEAMSQQLVLMPSLKRLLLLDCPKLNALPEDLQRINSLKRIHIEGVHMLQEIVSIPSVVWLKIKNNRSLRKISNLSGLQDLFAQDCPELDQADSLIALKRLYMVDCLNAQPFWKCLPKDQGLLIHIATPGADGRDIFPDESLYN</sequence>
<dbReference type="EMBL" id="RWGY01000026">
    <property type="protein sequence ID" value="TVU21876.1"/>
    <property type="molecule type" value="Genomic_DNA"/>
</dbReference>
<dbReference type="Proteomes" id="UP000324897">
    <property type="component" value="Unassembled WGS sequence"/>
</dbReference>
<dbReference type="AlphaFoldDB" id="A0A5J9UEB6"/>
<dbReference type="PANTHER" id="PTHR23155">
    <property type="entry name" value="DISEASE RESISTANCE PROTEIN RP"/>
    <property type="match status" value="1"/>
</dbReference>
<dbReference type="InterPro" id="IPR032675">
    <property type="entry name" value="LRR_dom_sf"/>
</dbReference>
<evidence type="ECO:0000256" key="6">
    <source>
        <dbReference type="ARBA" id="ARBA00023054"/>
    </source>
</evidence>
<dbReference type="FunFam" id="1.10.10.10:FF:000322">
    <property type="entry name" value="Probable disease resistance protein At1g63360"/>
    <property type="match status" value="1"/>
</dbReference>
<evidence type="ECO:0000259" key="7">
    <source>
        <dbReference type="Pfam" id="PF00931"/>
    </source>
</evidence>
<keyword evidence="4" id="KW-0547">Nucleotide-binding</keyword>
<proteinExistence type="inferred from homology"/>
<evidence type="ECO:0000256" key="4">
    <source>
        <dbReference type="ARBA" id="ARBA00022741"/>
    </source>
</evidence>
<feature type="domain" description="NB-ARC" evidence="7">
    <location>
        <begin position="115"/>
        <end position="177"/>
    </location>
</feature>
<dbReference type="InterPro" id="IPR055414">
    <property type="entry name" value="LRR_R13L4/SHOC2-like"/>
</dbReference>
<dbReference type="SUPFAM" id="SSF52540">
    <property type="entry name" value="P-loop containing nucleoside triphosphate hydrolases"/>
    <property type="match status" value="1"/>
</dbReference>
<keyword evidence="12" id="KW-1185">Reference proteome</keyword>
<dbReference type="SUPFAM" id="SSF52058">
    <property type="entry name" value="L domain-like"/>
    <property type="match status" value="1"/>
</dbReference>
<accession>A0A5J9UEB6</accession>
<keyword evidence="2" id="KW-0433">Leucine-rich repeat</keyword>
<dbReference type="InterPro" id="IPR002182">
    <property type="entry name" value="NB-ARC"/>
</dbReference>
<dbReference type="PANTHER" id="PTHR23155:SF1100">
    <property type="entry name" value="OS08G0332600 PROTEIN"/>
    <property type="match status" value="1"/>
</dbReference>
<dbReference type="OrthoDB" id="3027644at2759"/>
<reference evidence="11 12" key="1">
    <citation type="journal article" date="2019" name="Sci. Rep.">
        <title>A high-quality genome of Eragrostis curvula grass provides insights into Poaceae evolution and supports new strategies to enhance forage quality.</title>
        <authorList>
            <person name="Carballo J."/>
            <person name="Santos B.A.C.M."/>
            <person name="Zappacosta D."/>
            <person name="Garbus I."/>
            <person name="Selva J.P."/>
            <person name="Gallo C.A."/>
            <person name="Diaz A."/>
            <person name="Albertini E."/>
            <person name="Caccamo M."/>
            <person name="Echenique V."/>
        </authorList>
    </citation>
    <scope>NUCLEOTIDE SEQUENCE [LARGE SCALE GENOMIC DNA]</scope>
    <source>
        <strain evidence="12">cv. Victoria</strain>
        <tissue evidence="11">Leaf</tissue>
    </source>
</reference>
<dbReference type="Gene3D" id="1.10.10.10">
    <property type="entry name" value="Winged helix-like DNA-binding domain superfamily/Winged helix DNA-binding domain"/>
    <property type="match status" value="1"/>
</dbReference>
<evidence type="ECO:0000256" key="3">
    <source>
        <dbReference type="ARBA" id="ARBA00022737"/>
    </source>
</evidence>
<dbReference type="InterPro" id="IPR038005">
    <property type="entry name" value="RX-like_CC"/>
</dbReference>
<feature type="domain" description="Disease resistance R13L4/SHOC-2-like LRR" evidence="10">
    <location>
        <begin position="358"/>
        <end position="637"/>
    </location>
</feature>
<evidence type="ECO:0008006" key="13">
    <source>
        <dbReference type="Google" id="ProtNLM"/>
    </source>
</evidence>
<dbReference type="InterPro" id="IPR058922">
    <property type="entry name" value="WHD_DRP"/>
</dbReference>
<evidence type="ECO:0000313" key="12">
    <source>
        <dbReference type="Proteomes" id="UP000324897"/>
    </source>
</evidence>
<dbReference type="Pfam" id="PF23598">
    <property type="entry name" value="LRR_14"/>
    <property type="match status" value="1"/>
</dbReference>
<dbReference type="Gene3D" id="1.20.5.4130">
    <property type="match status" value="1"/>
</dbReference>
<evidence type="ECO:0000259" key="9">
    <source>
        <dbReference type="Pfam" id="PF23559"/>
    </source>
</evidence>
<evidence type="ECO:0000256" key="5">
    <source>
        <dbReference type="ARBA" id="ARBA00022821"/>
    </source>
</evidence>
<evidence type="ECO:0000259" key="10">
    <source>
        <dbReference type="Pfam" id="PF23598"/>
    </source>
</evidence>
<comment type="similarity">
    <text evidence="1">Belongs to the disease resistance NB-LRR family.</text>
</comment>
<name>A0A5J9UEB6_9POAL</name>
<dbReference type="CDD" id="cd14798">
    <property type="entry name" value="RX-CC_like"/>
    <property type="match status" value="1"/>
</dbReference>
<dbReference type="Gene3D" id="3.80.10.10">
    <property type="entry name" value="Ribonuclease Inhibitor"/>
    <property type="match status" value="2"/>
</dbReference>
<dbReference type="GO" id="GO:0043531">
    <property type="term" value="F:ADP binding"/>
    <property type="evidence" value="ECO:0007669"/>
    <property type="project" value="InterPro"/>
</dbReference>
<feature type="non-terminal residue" evidence="11">
    <location>
        <position position="1"/>
    </location>
</feature>
<evidence type="ECO:0000313" key="11">
    <source>
        <dbReference type="EMBL" id="TVU21876.1"/>
    </source>
</evidence>
<keyword evidence="5" id="KW-0611">Plant defense</keyword>
<organism evidence="11 12">
    <name type="scientific">Eragrostis curvula</name>
    <name type="common">weeping love grass</name>
    <dbReference type="NCBI Taxonomy" id="38414"/>
    <lineage>
        <taxon>Eukaryota</taxon>
        <taxon>Viridiplantae</taxon>
        <taxon>Streptophyta</taxon>
        <taxon>Embryophyta</taxon>
        <taxon>Tracheophyta</taxon>
        <taxon>Spermatophyta</taxon>
        <taxon>Magnoliopsida</taxon>
        <taxon>Liliopsida</taxon>
        <taxon>Poales</taxon>
        <taxon>Poaceae</taxon>
        <taxon>PACMAD clade</taxon>
        <taxon>Chloridoideae</taxon>
        <taxon>Eragrostideae</taxon>
        <taxon>Eragrostidinae</taxon>
        <taxon>Eragrostis</taxon>
    </lineage>
</organism>
<keyword evidence="3" id="KW-0677">Repeat</keyword>
<feature type="domain" description="Disease resistance N-terminal" evidence="8">
    <location>
        <begin position="12"/>
        <end position="90"/>
    </location>
</feature>
<dbReference type="Pfam" id="PF00931">
    <property type="entry name" value="NB-ARC"/>
    <property type="match status" value="1"/>
</dbReference>
<dbReference type="InterPro" id="IPR044974">
    <property type="entry name" value="Disease_R_plants"/>
</dbReference>
<feature type="domain" description="Disease resistance protein winged helix" evidence="9">
    <location>
        <begin position="263"/>
        <end position="329"/>
    </location>
</feature>
<comment type="caution">
    <text evidence="11">The sequence shown here is derived from an EMBL/GenBank/DDBJ whole genome shotgun (WGS) entry which is preliminary data.</text>
</comment>
<dbReference type="Pfam" id="PF23559">
    <property type="entry name" value="WHD_DRP"/>
    <property type="match status" value="1"/>
</dbReference>
<dbReference type="Gene3D" id="1.10.8.430">
    <property type="entry name" value="Helical domain of apoptotic protease-activating factors"/>
    <property type="match status" value="1"/>
</dbReference>
<dbReference type="GO" id="GO:0002758">
    <property type="term" value="P:innate immune response-activating signaling pathway"/>
    <property type="evidence" value="ECO:0007669"/>
    <property type="project" value="UniProtKB-ARBA"/>
</dbReference>
<dbReference type="InterPro" id="IPR036388">
    <property type="entry name" value="WH-like_DNA-bd_sf"/>
</dbReference>
<evidence type="ECO:0000256" key="2">
    <source>
        <dbReference type="ARBA" id="ARBA00022614"/>
    </source>
</evidence>
<dbReference type="Pfam" id="PF18052">
    <property type="entry name" value="Rx_N"/>
    <property type="match status" value="1"/>
</dbReference>
<dbReference type="InterPro" id="IPR042197">
    <property type="entry name" value="Apaf_helical"/>
</dbReference>
<evidence type="ECO:0000256" key="1">
    <source>
        <dbReference type="ARBA" id="ARBA00008894"/>
    </source>
</evidence>
<evidence type="ECO:0000259" key="8">
    <source>
        <dbReference type="Pfam" id="PF18052"/>
    </source>
</evidence>
<dbReference type="Gramene" id="TVU21876">
    <property type="protein sequence ID" value="TVU21876"/>
    <property type="gene ID" value="EJB05_31547"/>
</dbReference>
<dbReference type="InterPro" id="IPR027417">
    <property type="entry name" value="P-loop_NTPase"/>
</dbReference>
<gene>
    <name evidence="11" type="ORF">EJB05_31547</name>
</gene>